<sequence>MSSSKDFEKSGYSTDITPLPSHHAPSNSSVSGSTMSPKKSSVTSLTSKMVRSVRGYIMAASDWLLEWTPFILVTTYFIVSTAIFVLCNAQTIKVFYFFYMCTNFYIAATCVIESFMGMTPVREARKLAIEVDKKGGKFPSDFNGTAKDLPIMDIVIVAYLPNEKDIIRNQVLYALEELIYPDNKLRINLVYNTPKAIEPLESELALMPEQYKNLRVIKVPGSKSKADNLNYFFNIESDAEVIAIFDSDHCPHPYNPRWAAERFLADKTVDIVQGRCIVYNTNEGFYPKMIAVEFDKIYAISHPGRQRMFGFGLFCGSNGYWKADLLRGHKMHGEMLCEDIDSALRAYGEGKKAVHDMNVTSFEMAPVSFGAFWKQRLRWAQGWTQASIVHMPLAWTNPPGGKRTMNERFGVFSLLFVREISYYLVTQHTCLVISFIITSWPHNVQEFVKLIFFRYPMAEWFFFATIAALAMTLFFTEKVRSEFTSWRSMTVFCIIYVPYLVLMAVMGLFAHAREICKYTKWNPTARK</sequence>
<keyword evidence="3" id="KW-0808">Transferase</keyword>
<dbReference type="RefSeq" id="XP_033458673.1">
    <property type="nucleotide sequence ID" value="XM_033605170.1"/>
</dbReference>
<keyword evidence="2" id="KW-0328">Glycosyltransferase</keyword>
<dbReference type="Gene3D" id="3.90.550.10">
    <property type="entry name" value="Spore Coat Polysaccharide Biosynthesis Protein SpsA, Chain A"/>
    <property type="match status" value="1"/>
</dbReference>
<evidence type="ECO:0000256" key="4">
    <source>
        <dbReference type="ARBA" id="ARBA00022692"/>
    </source>
</evidence>
<feature type="transmembrane region" description="Helical" evidence="8">
    <location>
        <begin position="96"/>
        <end position="116"/>
    </location>
</feature>
<feature type="transmembrane region" description="Helical" evidence="8">
    <location>
        <begin position="64"/>
        <end position="84"/>
    </location>
</feature>
<evidence type="ECO:0000256" key="2">
    <source>
        <dbReference type="ARBA" id="ARBA00022676"/>
    </source>
</evidence>
<dbReference type="OrthoDB" id="72851at2759"/>
<dbReference type="InterPro" id="IPR050321">
    <property type="entry name" value="Glycosyltr_2/OpgH_subfam"/>
</dbReference>
<keyword evidence="10" id="KW-1185">Reference proteome</keyword>
<feature type="transmembrane region" description="Helical" evidence="8">
    <location>
        <begin position="420"/>
        <end position="440"/>
    </location>
</feature>
<evidence type="ECO:0000313" key="11">
    <source>
        <dbReference type="RefSeq" id="XP_033458673.1"/>
    </source>
</evidence>
<dbReference type="Pfam" id="PF13632">
    <property type="entry name" value="Glyco_trans_2_3"/>
    <property type="match status" value="1"/>
</dbReference>
<dbReference type="InterPro" id="IPR029044">
    <property type="entry name" value="Nucleotide-diphossugar_trans"/>
</dbReference>
<evidence type="ECO:0000256" key="8">
    <source>
        <dbReference type="SAM" id="Phobius"/>
    </source>
</evidence>
<gene>
    <name evidence="11" type="ORF">K489DRAFT_381622</name>
</gene>
<dbReference type="AlphaFoldDB" id="A0A6J3M3Z0"/>
<dbReference type="Proteomes" id="UP000504637">
    <property type="component" value="Unplaced"/>
</dbReference>
<dbReference type="GO" id="GO:0016020">
    <property type="term" value="C:membrane"/>
    <property type="evidence" value="ECO:0007669"/>
    <property type="project" value="UniProtKB-SubCell"/>
</dbReference>
<dbReference type="SUPFAM" id="SSF53448">
    <property type="entry name" value="Nucleotide-diphospho-sugar transferases"/>
    <property type="match status" value="1"/>
</dbReference>
<accession>A0A6J3M3Z0</accession>
<dbReference type="PANTHER" id="PTHR43867">
    <property type="entry name" value="CELLULOSE SYNTHASE CATALYTIC SUBUNIT A [UDP-FORMING]"/>
    <property type="match status" value="1"/>
</dbReference>
<evidence type="ECO:0000313" key="10">
    <source>
        <dbReference type="Proteomes" id="UP000504637"/>
    </source>
</evidence>
<feature type="compositionally biased region" description="Polar residues" evidence="7">
    <location>
        <begin position="24"/>
        <end position="40"/>
    </location>
</feature>
<dbReference type="InterPro" id="IPR001173">
    <property type="entry name" value="Glyco_trans_2-like"/>
</dbReference>
<reference evidence="11" key="1">
    <citation type="submission" date="2020-01" db="EMBL/GenBank/DDBJ databases">
        <authorList>
            <consortium name="DOE Joint Genome Institute"/>
            <person name="Haridas S."/>
            <person name="Albert R."/>
            <person name="Binder M."/>
            <person name="Bloem J."/>
            <person name="Labutti K."/>
            <person name="Salamov A."/>
            <person name="Andreopoulos B."/>
            <person name="Baker S.E."/>
            <person name="Barry K."/>
            <person name="Bills G."/>
            <person name="Bluhm B.H."/>
            <person name="Cannon C."/>
            <person name="Castanera R."/>
            <person name="Culley D.E."/>
            <person name="Daum C."/>
            <person name="Ezra D."/>
            <person name="Gonzalez J.B."/>
            <person name="Henrissat B."/>
            <person name="Kuo A."/>
            <person name="Liang C."/>
            <person name="Lipzen A."/>
            <person name="Lutzoni F."/>
            <person name="Magnuson J."/>
            <person name="Mondo S."/>
            <person name="Nolan M."/>
            <person name="Ohm R."/>
            <person name="Pangilinan J."/>
            <person name="Park H.-J."/>
            <person name="Ramirez L."/>
            <person name="Alfaro M."/>
            <person name="Sun H."/>
            <person name="Tritt A."/>
            <person name="Yoshinaga Y."/>
            <person name="Zwiers L.-H."/>
            <person name="Turgeon B.G."/>
            <person name="Goodwin S.B."/>
            <person name="Spatafora J.W."/>
            <person name="Crous P.W."/>
            <person name="Grigoriev I.V."/>
        </authorList>
    </citation>
    <scope>NUCLEOTIDE SEQUENCE</scope>
    <source>
        <strain evidence="11">CBS 342.82</strain>
    </source>
</reference>
<comment type="subcellular location">
    <subcellularLocation>
        <location evidence="1">Membrane</location>
        <topology evidence="1">Multi-pass membrane protein</topology>
    </subcellularLocation>
</comment>
<proteinExistence type="predicted"/>
<evidence type="ECO:0000256" key="6">
    <source>
        <dbReference type="ARBA" id="ARBA00023136"/>
    </source>
</evidence>
<keyword evidence="5 8" id="KW-1133">Transmembrane helix</keyword>
<dbReference type="PANTHER" id="PTHR43867:SF2">
    <property type="entry name" value="CELLULOSE SYNTHASE CATALYTIC SUBUNIT A [UDP-FORMING]"/>
    <property type="match status" value="1"/>
</dbReference>
<feature type="region of interest" description="Disordered" evidence="7">
    <location>
        <begin position="1"/>
        <end position="40"/>
    </location>
</feature>
<evidence type="ECO:0000259" key="9">
    <source>
        <dbReference type="Pfam" id="PF13632"/>
    </source>
</evidence>
<evidence type="ECO:0000256" key="1">
    <source>
        <dbReference type="ARBA" id="ARBA00004141"/>
    </source>
</evidence>
<feature type="transmembrane region" description="Helical" evidence="8">
    <location>
        <begin position="488"/>
        <end position="510"/>
    </location>
</feature>
<feature type="transmembrane region" description="Helical" evidence="8">
    <location>
        <begin position="460"/>
        <end position="476"/>
    </location>
</feature>
<protein>
    <submittedName>
        <fullName evidence="11">Glycosyltransferase family 2 protein</fullName>
    </submittedName>
</protein>
<organism evidence="11">
    <name type="scientific">Dissoconium aciculare CBS 342.82</name>
    <dbReference type="NCBI Taxonomy" id="1314786"/>
    <lineage>
        <taxon>Eukaryota</taxon>
        <taxon>Fungi</taxon>
        <taxon>Dikarya</taxon>
        <taxon>Ascomycota</taxon>
        <taxon>Pezizomycotina</taxon>
        <taxon>Dothideomycetes</taxon>
        <taxon>Dothideomycetidae</taxon>
        <taxon>Mycosphaerellales</taxon>
        <taxon>Dissoconiaceae</taxon>
        <taxon>Dissoconium</taxon>
    </lineage>
</organism>
<dbReference type="GO" id="GO:0016757">
    <property type="term" value="F:glycosyltransferase activity"/>
    <property type="evidence" value="ECO:0007669"/>
    <property type="project" value="UniProtKB-KW"/>
</dbReference>
<reference evidence="11" key="2">
    <citation type="submission" date="2020-04" db="EMBL/GenBank/DDBJ databases">
        <authorList>
            <consortium name="NCBI Genome Project"/>
        </authorList>
    </citation>
    <scope>NUCLEOTIDE SEQUENCE</scope>
    <source>
        <strain evidence="11">CBS 342.82</strain>
    </source>
</reference>
<keyword evidence="6 8" id="KW-0472">Membrane</keyword>
<keyword evidence="4 8" id="KW-0812">Transmembrane</keyword>
<name>A0A6J3M3Z0_9PEZI</name>
<reference evidence="11" key="3">
    <citation type="submission" date="2025-08" db="UniProtKB">
        <authorList>
            <consortium name="RefSeq"/>
        </authorList>
    </citation>
    <scope>IDENTIFICATION</scope>
    <source>
        <strain evidence="11">CBS 342.82</strain>
    </source>
</reference>
<dbReference type="GeneID" id="54362970"/>
<feature type="domain" description="Glycosyltransferase 2-like" evidence="9">
    <location>
        <begin position="242"/>
        <end position="440"/>
    </location>
</feature>
<evidence type="ECO:0000256" key="5">
    <source>
        <dbReference type="ARBA" id="ARBA00022989"/>
    </source>
</evidence>
<evidence type="ECO:0000256" key="7">
    <source>
        <dbReference type="SAM" id="MobiDB-lite"/>
    </source>
</evidence>
<evidence type="ECO:0000256" key="3">
    <source>
        <dbReference type="ARBA" id="ARBA00022679"/>
    </source>
</evidence>
<dbReference type="CDD" id="cd06423">
    <property type="entry name" value="CESA_like"/>
    <property type="match status" value="1"/>
</dbReference>